<evidence type="ECO:0000313" key="4">
    <source>
        <dbReference type="EMBL" id="MBC9225343.1"/>
    </source>
</evidence>
<protein>
    <recommendedName>
        <fullName evidence="3">DUF6318 domain-containing protein</fullName>
    </recommendedName>
</protein>
<feature type="signal peptide" evidence="2">
    <location>
        <begin position="1"/>
        <end position="20"/>
    </location>
</feature>
<organism evidence="4 5">
    <name type="scientific">Aeromicrobium senzhongii</name>
    <dbReference type="NCBI Taxonomy" id="2663859"/>
    <lineage>
        <taxon>Bacteria</taxon>
        <taxon>Bacillati</taxon>
        <taxon>Actinomycetota</taxon>
        <taxon>Actinomycetes</taxon>
        <taxon>Propionibacteriales</taxon>
        <taxon>Nocardioidaceae</taxon>
        <taxon>Aeromicrobium</taxon>
    </lineage>
</organism>
<dbReference type="PROSITE" id="PS51257">
    <property type="entry name" value="PROKAR_LIPOPROTEIN"/>
    <property type="match status" value="1"/>
</dbReference>
<evidence type="ECO:0000313" key="5">
    <source>
        <dbReference type="Proteomes" id="UP000620591"/>
    </source>
</evidence>
<dbReference type="Proteomes" id="UP000620591">
    <property type="component" value="Unassembled WGS sequence"/>
</dbReference>
<feature type="chain" id="PRO_5038385646" description="DUF6318 domain-containing protein" evidence="2">
    <location>
        <begin position="21"/>
        <end position="183"/>
    </location>
</feature>
<comment type="caution">
    <text evidence="4">The sequence shown here is derived from an EMBL/GenBank/DDBJ whole genome shotgun (WGS) entry which is preliminary data.</text>
</comment>
<keyword evidence="2" id="KW-0732">Signal</keyword>
<feature type="domain" description="DUF6318" evidence="3">
    <location>
        <begin position="41"/>
        <end position="143"/>
    </location>
</feature>
<accession>A0A8I0ETX8</accession>
<feature type="region of interest" description="Disordered" evidence="1">
    <location>
        <begin position="20"/>
        <end position="54"/>
    </location>
</feature>
<name>A0A8I0ETX8_9ACTN</name>
<dbReference type="RefSeq" id="WP_187768600.1">
    <property type="nucleotide sequence ID" value="NZ_JACTVM010000001.1"/>
</dbReference>
<evidence type="ECO:0000256" key="1">
    <source>
        <dbReference type="SAM" id="MobiDB-lite"/>
    </source>
</evidence>
<proteinExistence type="predicted"/>
<reference evidence="4" key="1">
    <citation type="submission" date="2020-09" db="EMBL/GenBank/DDBJ databases">
        <title>Novel species in genus Aeromicrobium.</title>
        <authorList>
            <person name="Zhang G."/>
        </authorList>
    </citation>
    <scope>NUCLEOTIDE SEQUENCE</scope>
    <source>
        <strain evidence="4">Zg-636</strain>
    </source>
</reference>
<evidence type="ECO:0000256" key="2">
    <source>
        <dbReference type="SAM" id="SignalP"/>
    </source>
</evidence>
<dbReference type="EMBL" id="JACTVM010000001">
    <property type="protein sequence ID" value="MBC9225343.1"/>
    <property type="molecule type" value="Genomic_DNA"/>
</dbReference>
<dbReference type="AlphaFoldDB" id="A0A8I0ETX8"/>
<sequence length="183" mass="19090">MRTLATAVVASLALSLAACSEDEPRERPDASSEATVRPPSSPPPARPAGMTADSPQGVTDFVSYYLKVLSYAHLTGNTEELGRLSDLSCSACQSYVSAIDELAKDGGTITGGTRTFSGARVRYSGSGGESLLTINVKIGSGTRQATPASEKVRIAASEMRLTFGVKGTGADRRISRIFQGDPT</sequence>
<gene>
    <name evidence="4" type="ORF">IBG24_03330</name>
</gene>
<dbReference type="Pfam" id="PF19843">
    <property type="entry name" value="DUF6318"/>
    <property type="match status" value="1"/>
</dbReference>
<evidence type="ECO:0000259" key="3">
    <source>
        <dbReference type="Pfam" id="PF19843"/>
    </source>
</evidence>
<dbReference type="InterPro" id="IPR046281">
    <property type="entry name" value="DUF6318"/>
</dbReference>